<comment type="caution">
    <text evidence="7">The sequence shown here is derived from an EMBL/GenBank/DDBJ whole genome shotgun (WGS) entry which is preliminary data.</text>
</comment>
<dbReference type="AlphaFoldDB" id="A0AAN7L5W2"/>
<evidence type="ECO:0000256" key="3">
    <source>
        <dbReference type="ARBA" id="ARBA00022777"/>
    </source>
</evidence>
<evidence type="ECO:0000313" key="7">
    <source>
        <dbReference type="EMBL" id="KAK4775630.1"/>
    </source>
</evidence>
<evidence type="ECO:0000256" key="4">
    <source>
        <dbReference type="ARBA" id="ARBA00047899"/>
    </source>
</evidence>
<organism evidence="7 8">
    <name type="scientific">Trapa incisa</name>
    <dbReference type="NCBI Taxonomy" id="236973"/>
    <lineage>
        <taxon>Eukaryota</taxon>
        <taxon>Viridiplantae</taxon>
        <taxon>Streptophyta</taxon>
        <taxon>Embryophyta</taxon>
        <taxon>Tracheophyta</taxon>
        <taxon>Spermatophyta</taxon>
        <taxon>Magnoliopsida</taxon>
        <taxon>eudicotyledons</taxon>
        <taxon>Gunneridae</taxon>
        <taxon>Pentapetalae</taxon>
        <taxon>rosids</taxon>
        <taxon>malvids</taxon>
        <taxon>Myrtales</taxon>
        <taxon>Lythraceae</taxon>
        <taxon>Trapa</taxon>
    </lineage>
</organism>
<dbReference type="Proteomes" id="UP001345219">
    <property type="component" value="Chromosome 18"/>
</dbReference>
<feature type="region of interest" description="Disordered" evidence="6">
    <location>
        <begin position="1"/>
        <end position="32"/>
    </location>
</feature>
<evidence type="ECO:0000256" key="6">
    <source>
        <dbReference type="SAM" id="MobiDB-lite"/>
    </source>
</evidence>
<protein>
    <recommendedName>
        <fullName evidence="1">non-specific serine/threonine protein kinase</fullName>
        <ecNumber evidence="1">2.7.11.1</ecNumber>
    </recommendedName>
</protein>
<dbReference type="InterPro" id="IPR050588">
    <property type="entry name" value="WNK_Ser-Thr_kinase"/>
</dbReference>
<sequence>MKGLRWRGAKLISSPSLNSRSNSSGSTPRSIKSLKHENILRFCSSEVDEGNKTINMITELFTSRSMMIYLWRKVEAKAIKN</sequence>
<proteinExistence type="predicted"/>
<dbReference type="PANTHER" id="PTHR13902">
    <property type="entry name" value="SERINE/THREONINE-PROTEIN KINASE WNK WITH NO LYSINE -RELATED"/>
    <property type="match status" value="1"/>
</dbReference>
<name>A0AAN7L5W2_9MYRT</name>
<dbReference type="EMBL" id="JAXIOK010000003">
    <property type="protein sequence ID" value="KAK4775630.1"/>
    <property type="molecule type" value="Genomic_DNA"/>
</dbReference>
<keyword evidence="3" id="KW-0808">Transferase</keyword>
<evidence type="ECO:0000313" key="8">
    <source>
        <dbReference type="Proteomes" id="UP001345219"/>
    </source>
</evidence>
<feature type="compositionally biased region" description="Low complexity" evidence="6">
    <location>
        <begin position="11"/>
        <end position="31"/>
    </location>
</feature>
<keyword evidence="3" id="KW-0418">Kinase</keyword>
<dbReference type="EC" id="2.7.11.1" evidence="1"/>
<accession>A0AAN7L5W2</accession>
<comment type="catalytic activity">
    <reaction evidence="5">
        <text>L-seryl-[protein] + ATP = O-phospho-L-seryl-[protein] + ADP + H(+)</text>
        <dbReference type="Rhea" id="RHEA:17989"/>
        <dbReference type="Rhea" id="RHEA-COMP:9863"/>
        <dbReference type="Rhea" id="RHEA-COMP:11604"/>
        <dbReference type="ChEBI" id="CHEBI:15378"/>
        <dbReference type="ChEBI" id="CHEBI:29999"/>
        <dbReference type="ChEBI" id="CHEBI:30616"/>
        <dbReference type="ChEBI" id="CHEBI:83421"/>
        <dbReference type="ChEBI" id="CHEBI:456216"/>
        <dbReference type="EC" id="2.7.11.1"/>
    </reaction>
</comment>
<evidence type="ECO:0000256" key="1">
    <source>
        <dbReference type="ARBA" id="ARBA00012513"/>
    </source>
</evidence>
<keyword evidence="2" id="KW-0723">Serine/threonine-protein kinase</keyword>
<comment type="catalytic activity">
    <reaction evidence="4">
        <text>L-threonyl-[protein] + ATP = O-phospho-L-threonyl-[protein] + ADP + H(+)</text>
        <dbReference type="Rhea" id="RHEA:46608"/>
        <dbReference type="Rhea" id="RHEA-COMP:11060"/>
        <dbReference type="Rhea" id="RHEA-COMP:11605"/>
        <dbReference type="ChEBI" id="CHEBI:15378"/>
        <dbReference type="ChEBI" id="CHEBI:30013"/>
        <dbReference type="ChEBI" id="CHEBI:30616"/>
        <dbReference type="ChEBI" id="CHEBI:61977"/>
        <dbReference type="ChEBI" id="CHEBI:456216"/>
        <dbReference type="EC" id="2.7.11.1"/>
    </reaction>
</comment>
<reference evidence="7 8" key="1">
    <citation type="journal article" date="2023" name="Hortic Res">
        <title>Pangenome of water caltrop reveals structural variations and asymmetric subgenome divergence after allopolyploidization.</title>
        <authorList>
            <person name="Zhang X."/>
            <person name="Chen Y."/>
            <person name="Wang L."/>
            <person name="Yuan Y."/>
            <person name="Fang M."/>
            <person name="Shi L."/>
            <person name="Lu R."/>
            <person name="Comes H.P."/>
            <person name="Ma Y."/>
            <person name="Chen Y."/>
            <person name="Huang G."/>
            <person name="Zhou Y."/>
            <person name="Zheng Z."/>
            <person name="Qiu Y."/>
        </authorList>
    </citation>
    <scope>NUCLEOTIDE SEQUENCE [LARGE SCALE GENOMIC DNA]</scope>
    <source>
        <tissue evidence="7">Roots</tissue>
    </source>
</reference>
<dbReference type="GO" id="GO:0004674">
    <property type="term" value="F:protein serine/threonine kinase activity"/>
    <property type="evidence" value="ECO:0007669"/>
    <property type="project" value="UniProtKB-KW"/>
</dbReference>
<evidence type="ECO:0000256" key="2">
    <source>
        <dbReference type="ARBA" id="ARBA00022527"/>
    </source>
</evidence>
<evidence type="ECO:0000256" key="5">
    <source>
        <dbReference type="ARBA" id="ARBA00048679"/>
    </source>
</evidence>
<gene>
    <name evidence="7" type="ORF">SAY87_023591</name>
</gene>
<keyword evidence="8" id="KW-1185">Reference proteome</keyword>